<dbReference type="GO" id="GO:0005886">
    <property type="term" value="C:plasma membrane"/>
    <property type="evidence" value="ECO:0007669"/>
    <property type="project" value="UniProtKB-SubCell"/>
</dbReference>
<keyword evidence="10" id="KW-1185">Reference proteome</keyword>
<evidence type="ECO:0000256" key="6">
    <source>
        <dbReference type="ARBA" id="ARBA00023136"/>
    </source>
</evidence>
<evidence type="ECO:0000256" key="2">
    <source>
        <dbReference type="ARBA" id="ARBA00022448"/>
    </source>
</evidence>
<feature type="transmembrane region" description="Helical" evidence="7">
    <location>
        <begin position="144"/>
        <end position="163"/>
    </location>
</feature>
<evidence type="ECO:0000313" key="9">
    <source>
        <dbReference type="EMBL" id="TCZ77867.1"/>
    </source>
</evidence>
<accession>A0A4R4EEH3</accession>
<proteinExistence type="inferred from homology"/>
<dbReference type="PANTHER" id="PTHR43386:SF23">
    <property type="entry name" value="ABC TRANSPORTER"/>
    <property type="match status" value="1"/>
</dbReference>
<dbReference type="GO" id="GO:0055085">
    <property type="term" value="P:transmembrane transport"/>
    <property type="evidence" value="ECO:0007669"/>
    <property type="project" value="InterPro"/>
</dbReference>
<dbReference type="InterPro" id="IPR035906">
    <property type="entry name" value="MetI-like_sf"/>
</dbReference>
<name>A0A4R4EEH3_9BACL</name>
<dbReference type="SUPFAM" id="SSF161098">
    <property type="entry name" value="MetI-like"/>
    <property type="match status" value="1"/>
</dbReference>
<dbReference type="PROSITE" id="PS50928">
    <property type="entry name" value="ABC_TM1"/>
    <property type="match status" value="1"/>
</dbReference>
<dbReference type="Gene3D" id="1.10.3720.10">
    <property type="entry name" value="MetI-like"/>
    <property type="match status" value="1"/>
</dbReference>
<evidence type="ECO:0000256" key="3">
    <source>
        <dbReference type="ARBA" id="ARBA00022475"/>
    </source>
</evidence>
<reference evidence="9 10" key="1">
    <citation type="submission" date="2019-03" db="EMBL/GenBank/DDBJ databases">
        <authorList>
            <person name="Kim M.K.M."/>
        </authorList>
    </citation>
    <scope>NUCLEOTIDE SEQUENCE [LARGE SCALE GENOMIC DNA]</scope>
    <source>
        <strain evidence="9 10">18JY21-1</strain>
    </source>
</reference>
<sequence length="285" mass="31000">MRIAFRRLAKNKLAMGALIFIVLMFLICFLGPLFLQYDINSISVANKNKAPNAAHWVGTDSLGRDVLLRLMLAGRVSLTVGLAVTAISVFIGTVLGAISGFYRGIVDTLIMRLADIISSIPSLPLLIIFGVLLSDFKVEPTHRLFYVMGMLGFISWPGLARLIRSQILTMREQEYMVATEALGLKDSRKIFKHLIPNTIPTVIVSATLGVAGAILAESGLSFLGLGVVPPTPTWGNMIGAATNWIDFSTRPWLWVPPGLCILAIAIAINFLGDGLRDALDPKLKR</sequence>
<comment type="caution">
    <text evidence="9">The sequence shown here is derived from an EMBL/GenBank/DDBJ whole genome shotgun (WGS) entry which is preliminary data.</text>
</comment>
<organism evidence="9 10">
    <name type="scientific">Paenibacillus albiflavus</name>
    <dbReference type="NCBI Taxonomy" id="2545760"/>
    <lineage>
        <taxon>Bacteria</taxon>
        <taxon>Bacillati</taxon>
        <taxon>Bacillota</taxon>
        <taxon>Bacilli</taxon>
        <taxon>Bacillales</taxon>
        <taxon>Paenibacillaceae</taxon>
        <taxon>Paenibacillus</taxon>
    </lineage>
</organism>
<evidence type="ECO:0000256" key="4">
    <source>
        <dbReference type="ARBA" id="ARBA00022692"/>
    </source>
</evidence>
<dbReference type="OrthoDB" id="9797472at2"/>
<dbReference type="Pfam" id="PF12911">
    <property type="entry name" value="OppC_N"/>
    <property type="match status" value="1"/>
</dbReference>
<feature type="transmembrane region" description="Helical" evidence="7">
    <location>
        <begin position="252"/>
        <end position="272"/>
    </location>
</feature>
<evidence type="ECO:0000256" key="1">
    <source>
        <dbReference type="ARBA" id="ARBA00004651"/>
    </source>
</evidence>
<evidence type="ECO:0000259" key="8">
    <source>
        <dbReference type="PROSITE" id="PS50928"/>
    </source>
</evidence>
<dbReference type="Proteomes" id="UP000295418">
    <property type="component" value="Unassembled WGS sequence"/>
</dbReference>
<evidence type="ECO:0000256" key="7">
    <source>
        <dbReference type="RuleBase" id="RU363032"/>
    </source>
</evidence>
<gene>
    <name evidence="9" type="ORF">E0485_10085</name>
</gene>
<dbReference type="CDD" id="cd06261">
    <property type="entry name" value="TM_PBP2"/>
    <property type="match status" value="1"/>
</dbReference>
<evidence type="ECO:0000313" key="10">
    <source>
        <dbReference type="Proteomes" id="UP000295418"/>
    </source>
</evidence>
<keyword evidence="6 7" id="KW-0472">Membrane</keyword>
<dbReference type="InterPro" id="IPR053523">
    <property type="entry name" value="Oligopeptide_permease_AppC"/>
</dbReference>
<comment type="subcellular location">
    <subcellularLocation>
        <location evidence="1 7">Cell membrane</location>
        <topology evidence="1 7">Multi-pass membrane protein</topology>
    </subcellularLocation>
</comment>
<comment type="similarity">
    <text evidence="7">Belongs to the binding-protein-dependent transport system permease family.</text>
</comment>
<dbReference type="PANTHER" id="PTHR43386">
    <property type="entry name" value="OLIGOPEPTIDE TRANSPORT SYSTEM PERMEASE PROTEIN APPC"/>
    <property type="match status" value="1"/>
</dbReference>
<feature type="domain" description="ABC transmembrane type-1" evidence="8">
    <location>
        <begin position="74"/>
        <end position="272"/>
    </location>
</feature>
<dbReference type="Pfam" id="PF00528">
    <property type="entry name" value="BPD_transp_1"/>
    <property type="match status" value="1"/>
</dbReference>
<feature type="transmembrane region" description="Helical" evidence="7">
    <location>
        <begin position="12"/>
        <end position="35"/>
    </location>
</feature>
<evidence type="ECO:0000256" key="5">
    <source>
        <dbReference type="ARBA" id="ARBA00022989"/>
    </source>
</evidence>
<dbReference type="InterPro" id="IPR025966">
    <property type="entry name" value="OppC_N"/>
</dbReference>
<dbReference type="InterPro" id="IPR050366">
    <property type="entry name" value="BP-dependent_transpt_permease"/>
</dbReference>
<keyword evidence="2 7" id="KW-0813">Transport</keyword>
<keyword evidence="4 7" id="KW-0812">Transmembrane</keyword>
<dbReference type="InterPro" id="IPR000515">
    <property type="entry name" value="MetI-like"/>
</dbReference>
<feature type="transmembrane region" description="Helical" evidence="7">
    <location>
        <begin position="113"/>
        <end position="132"/>
    </location>
</feature>
<feature type="transmembrane region" description="Helical" evidence="7">
    <location>
        <begin position="194"/>
        <end position="216"/>
    </location>
</feature>
<dbReference type="NCBIfam" id="NF045476">
    <property type="entry name" value="Opp4C"/>
    <property type="match status" value="1"/>
</dbReference>
<dbReference type="EMBL" id="SKFG01000008">
    <property type="protein sequence ID" value="TCZ77867.1"/>
    <property type="molecule type" value="Genomic_DNA"/>
</dbReference>
<feature type="transmembrane region" description="Helical" evidence="7">
    <location>
        <begin position="76"/>
        <end position="101"/>
    </location>
</feature>
<dbReference type="AlphaFoldDB" id="A0A4R4EEH3"/>
<protein>
    <submittedName>
        <fullName evidence="9">ABC transporter permease</fullName>
    </submittedName>
</protein>
<keyword evidence="5 7" id="KW-1133">Transmembrane helix</keyword>
<keyword evidence="3" id="KW-1003">Cell membrane</keyword>